<evidence type="ECO:0000313" key="3">
    <source>
        <dbReference type="Proteomes" id="UP001153069"/>
    </source>
</evidence>
<evidence type="ECO:0000313" key="2">
    <source>
        <dbReference type="EMBL" id="CAB9497783.1"/>
    </source>
</evidence>
<keyword evidence="1" id="KW-0472">Membrane</keyword>
<keyword evidence="1" id="KW-0812">Transmembrane</keyword>
<dbReference type="EMBL" id="CAICTM010000025">
    <property type="protein sequence ID" value="CAB9497783.1"/>
    <property type="molecule type" value="Genomic_DNA"/>
</dbReference>
<keyword evidence="3" id="KW-1185">Reference proteome</keyword>
<feature type="transmembrane region" description="Helical" evidence="1">
    <location>
        <begin position="245"/>
        <end position="263"/>
    </location>
</feature>
<reference evidence="2" key="1">
    <citation type="submission" date="2020-06" db="EMBL/GenBank/DDBJ databases">
        <authorList>
            <consortium name="Plant Systems Biology data submission"/>
        </authorList>
    </citation>
    <scope>NUCLEOTIDE SEQUENCE</scope>
    <source>
        <strain evidence="2">D6</strain>
    </source>
</reference>
<gene>
    <name evidence="2" type="ORF">SEMRO_25_G017260.1</name>
</gene>
<protein>
    <submittedName>
        <fullName evidence="2">Uncharacterized protein</fullName>
    </submittedName>
</protein>
<sequence>MEETIFFSSTHLWRFLTIPTLLSMAVIALARLCVQPNKALRKTITSNRLWKLQFLCHPIIVAGILMASSLPTEKEETTSSFVIMSFATLSVLFAFNFGVEPFDVPNDMMFSLCFYLHHYAVVVASAIMLSFPTEDDGNHNTKFSFGLSQAILLGHAWLLHPVAYLDTKQIIDKQAIFLPYIATGFICMLYWWSQDGDVIIPKVFRLPVAMQYMGRWGLYVRLCLLTGWHKPDHPNHDSFEWRKQYYELLSFALAFMVSTLWRYW</sequence>
<feature type="transmembrane region" description="Helical" evidence="1">
    <location>
        <begin position="175"/>
        <end position="192"/>
    </location>
</feature>
<feature type="transmembrane region" description="Helical" evidence="1">
    <location>
        <begin position="109"/>
        <end position="131"/>
    </location>
</feature>
<organism evidence="2 3">
    <name type="scientific">Seminavis robusta</name>
    <dbReference type="NCBI Taxonomy" id="568900"/>
    <lineage>
        <taxon>Eukaryota</taxon>
        <taxon>Sar</taxon>
        <taxon>Stramenopiles</taxon>
        <taxon>Ochrophyta</taxon>
        <taxon>Bacillariophyta</taxon>
        <taxon>Bacillariophyceae</taxon>
        <taxon>Bacillariophycidae</taxon>
        <taxon>Naviculales</taxon>
        <taxon>Naviculaceae</taxon>
        <taxon>Seminavis</taxon>
    </lineage>
</organism>
<feature type="transmembrane region" description="Helical" evidence="1">
    <location>
        <begin position="143"/>
        <end position="163"/>
    </location>
</feature>
<dbReference type="Proteomes" id="UP001153069">
    <property type="component" value="Unassembled WGS sequence"/>
</dbReference>
<feature type="transmembrane region" description="Helical" evidence="1">
    <location>
        <begin position="54"/>
        <end position="72"/>
    </location>
</feature>
<keyword evidence="1" id="KW-1133">Transmembrane helix</keyword>
<name>A0A9N8H0R8_9STRA</name>
<dbReference type="AlphaFoldDB" id="A0A9N8H0R8"/>
<comment type="caution">
    <text evidence="2">The sequence shown here is derived from an EMBL/GenBank/DDBJ whole genome shotgun (WGS) entry which is preliminary data.</text>
</comment>
<dbReference type="OrthoDB" id="10587581at2759"/>
<feature type="transmembrane region" description="Helical" evidence="1">
    <location>
        <begin position="78"/>
        <end position="97"/>
    </location>
</feature>
<proteinExistence type="predicted"/>
<evidence type="ECO:0000256" key="1">
    <source>
        <dbReference type="SAM" id="Phobius"/>
    </source>
</evidence>
<feature type="transmembrane region" description="Helical" evidence="1">
    <location>
        <begin position="12"/>
        <end position="34"/>
    </location>
</feature>
<accession>A0A9N8H0R8</accession>